<evidence type="ECO:0000313" key="5">
    <source>
        <dbReference type="Proteomes" id="UP001597116"/>
    </source>
</evidence>
<feature type="domain" description="LTD" evidence="3">
    <location>
        <begin position="761"/>
        <end position="903"/>
    </location>
</feature>
<feature type="domain" description="LTD" evidence="3">
    <location>
        <begin position="916"/>
        <end position="1045"/>
    </location>
</feature>
<dbReference type="PROSITE" id="PS51841">
    <property type="entry name" value="LTD"/>
    <property type="match status" value="3"/>
</dbReference>
<dbReference type="InterPro" id="IPR000601">
    <property type="entry name" value="PKD_dom"/>
</dbReference>
<evidence type="ECO:0000259" key="2">
    <source>
        <dbReference type="PROSITE" id="PS50093"/>
    </source>
</evidence>
<dbReference type="PROSITE" id="PS50093">
    <property type="entry name" value="PKD"/>
    <property type="match status" value="1"/>
</dbReference>
<reference evidence="5" key="1">
    <citation type="journal article" date="2019" name="Int. J. Syst. Evol. Microbiol.">
        <title>The Global Catalogue of Microorganisms (GCM) 10K type strain sequencing project: providing services to taxonomists for standard genome sequencing and annotation.</title>
        <authorList>
            <consortium name="The Broad Institute Genomics Platform"/>
            <consortium name="The Broad Institute Genome Sequencing Center for Infectious Disease"/>
            <person name="Wu L."/>
            <person name="Ma J."/>
        </authorList>
    </citation>
    <scope>NUCLEOTIDE SEQUENCE [LARGE SCALE GENOMIC DNA]</scope>
    <source>
        <strain evidence="5">CCUG 55608</strain>
    </source>
</reference>
<dbReference type="InterPro" id="IPR001322">
    <property type="entry name" value="Lamin_tail_dom"/>
</dbReference>
<dbReference type="InterPro" id="IPR026444">
    <property type="entry name" value="Secre_tail"/>
</dbReference>
<feature type="signal peptide" evidence="1">
    <location>
        <begin position="1"/>
        <end position="20"/>
    </location>
</feature>
<gene>
    <name evidence="4" type="ORF">ACFQ4C_26030</name>
</gene>
<dbReference type="InterPro" id="IPR013783">
    <property type="entry name" value="Ig-like_fold"/>
</dbReference>
<dbReference type="EMBL" id="JBHTLP010000022">
    <property type="protein sequence ID" value="MFD1144614.1"/>
    <property type="molecule type" value="Genomic_DNA"/>
</dbReference>
<dbReference type="InterPro" id="IPR006644">
    <property type="entry name" value="Cadg"/>
</dbReference>
<protein>
    <submittedName>
        <fullName evidence="4">Lamin tail domain-containing protein</fullName>
    </submittedName>
</protein>
<dbReference type="NCBIfam" id="TIGR04183">
    <property type="entry name" value="Por_Secre_tail"/>
    <property type="match status" value="1"/>
</dbReference>
<dbReference type="InterPro" id="IPR015919">
    <property type="entry name" value="Cadherin-like_sf"/>
</dbReference>
<dbReference type="InterPro" id="IPR014867">
    <property type="entry name" value="Spore_coat_CotH_CotH2/3/7"/>
</dbReference>
<dbReference type="RefSeq" id="WP_379885273.1">
    <property type="nucleotide sequence ID" value="NZ_JBHTLP010000022.1"/>
</dbReference>
<dbReference type="InterPro" id="IPR029865">
    <property type="entry name" value="KIAA0319-like"/>
</dbReference>
<accession>A0ABW3QLY0</accession>
<dbReference type="PANTHER" id="PTHR46182">
    <property type="entry name" value="FI19480P1"/>
    <property type="match status" value="1"/>
</dbReference>
<keyword evidence="5" id="KW-1185">Reference proteome</keyword>
<evidence type="ECO:0000259" key="3">
    <source>
        <dbReference type="PROSITE" id="PS51841"/>
    </source>
</evidence>
<feature type="chain" id="PRO_5047108587" evidence="1">
    <location>
        <begin position="21"/>
        <end position="1707"/>
    </location>
</feature>
<organism evidence="4 5">
    <name type="scientific">Larkinella insperata</name>
    <dbReference type="NCBI Taxonomy" id="332158"/>
    <lineage>
        <taxon>Bacteria</taxon>
        <taxon>Pseudomonadati</taxon>
        <taxon>Bacteroidota</taxon>
        <taxon>Cytophagia</taxon>
        <taxon>Cytophagales</taxon>
        <taxon>Spirosomataceae</taxon>
        <taxon>Larkinella</taxon>
    </lineage>
</organism>
<name>A0ABW3QLY0_9BACT</name>
<dbReference type="SUPFAM" id="SSF49313">
    <property type="entry name" value="Cadherin-like"/>
    <property type="match status" value="2"/>
</dbReference>
<comment type="caution">
    <text evidence="4">The sequence shown here is derived from an EMBL/GenBank/DDBJ whole genome shotgun (WGS) entry which is preliminary data.</text>
</comment>
<dbReference type="SMART" id="SM00736">
    <property type="entry name" value="CADG"/>
    <property type="match status" value="2"/>
</dbReference>
<dbReference type="Gene3D" id="2.60.40.10">
    <property type="entry name" value="Immunoglobulins"/>
    <property type="match status" value="3"/>
</dbReference>
<evidence type="ECO:0000313" key="4">
    <source>
        <dbReference type="EMBL" id="MFD1144614.1"/>
    </source>
</evidence>
<dbReference type="SMART" id="SM00089">
    <property type="entry name" value="PKD"/>
    <property type="match status" value="2"/>
</dbReference>
<dbReference type="Gene3D" id="2.60.40.1260">
    <property type="entry name" value="Lamin Tail domain"/>
    <property type="match status" value="1"/>
</dbReference>
<dbReference type="CDD" id="cd11304">
    <property type="entry name" value="Cadherin_repeat"/>
    <property type="match status" value="1"/>
</dbReference>
<dbReference type="PANTHER" id="PTHR46182:SF2">
    <property type="entry name" value="FI19480P1"/>
    <property type="match status" value="1"/>
</dbReference>
<dbReference type="InterPro" id="IPR059177">
    <property type="entry name" value="GH29D-like_dom"/>
</dbReference>
<feature type="domain" description="PKD" evidence="2">
    <location>
        <begin position="1095"/>
        <end position="1171"/>
    </location>
</feature>
<dbReference type="Proteomes" id="UP001597116">
    <property type="component" value="Unassembled WGS sequence"/>
</dbReference>
<dbReference type="CDD" id="cd00146">
    <property type="entry name" value="PKD"/>
    <property type="match status" value="1"/>
</dbReference>
<dbReference type="SUPFAM" id="SSF49299">
    <property type="entry name" value="PKD domain"/>
    <property type="match status" value="1"/>
</dbReference>
<sequence length="1707" mass="182971">MKNKFYLILCFIALSQSAFSQKVSFSANRGFYESPFQLVLNTDLAGATIRYTIDGSVPTSTTGTIYDQSIPITTTRVIRAIAYTGTATTPVVTHSYLFLNDVLTQPATIEGWPNRKYALGSGTATATHDYEMDPKVVNDPAYNGLIKSGLTAIPTLSLVLNKDEFWDLYEGETKHPTSVEIFYPNGAQEQFNCDLEAHSHNRLKRSLKLSFNTLTVSNLLKQAPFNSASTTNKFKDTKIVLRAGNNRSWAHNWNPDRTCYTRDEWYRASQQAVSGTGGRGTFVHLYVNGLYWGLYNPVERTDNGMLSTYFGGDFSDWMSLDHDGVHNGDASRFTYLTTTLINQDLSVAANYTQLKQYLDVSKFCDYLIVSWMMGMTDWPGNNFHGGNRNNPPTPFFYNAWDAEWSFDVTNGSNQGAWVHPEFRNTTSGSATIARIWHAARRNPEFMQLFADRVYKHCFNNGALTDAASRARWAQINAFINTAIIAESARWGDALQDGVTRTRDSHWTPEINRVDGLMNGNVTRFINALVGQGYYPTLTAPTFNQEGGTVSAGFQLVMTNPNASGTVYYTTDGSDPKATDGSVAPGATDYKGPVTLTANQTVKARIQNGTTWSALHEVAFTVEGFITGLFINEFMASNTKKPDENGEFDDWIEIYNSNAQPIDIGGLYITDALNNLTQWRIPTTNPALTTIPAKGYLLLWADGQPAQGPLHVNIKLSKGGEAIGLSQLVGSTPTLIDSYTFGAQKDDVSMGRLPDGASTFKEFFVPTPGSKNVIPFRANLLINEFLAVNQSSITDEAGEHDGWIEVYNNNTEAVDIGGMYLSNTYSNPTLSKIPATNPAQTTIPAKGFLTLWADGQPAQGVLHLGFTLNNSGGQLALTDIIGPDVSFSDSVSYGAQTANVSRGRFPDAAKQGRFFASPTPGAANLLPPLSNLYINEFMASNSKTPDEFGEFDDWIEIYNGGTEAVDLGGLYVTDDLTNPAKFQIPTTNPAQTTVPPKGFLLLWADDQATQGVRHVGLKLSAGGEQIGLYQPNGTGVILLDSYTFGAQTTDVSSGRQQDGGPNFVTFTSPTPGVSNVNQPPIANAGADQTIVLPTSSVVLSGNSSTDPDGTIVSYRWTQQNGPSQASLTGAETQSLTASGLGAGSYVFRLTVTDNRSATAFDDVAVLVNPAPAPDQTVVSFSLMNADSDQELKVLTAGDVINLATLPTKNLNIRANTAPATVGSVKLVLSGKQSRTQTETGAPYALFGDTNGDYKPWVPALGSYSLTATPYTGANAGGTAGPSLILNFTVINQAPPANRPPVVTKALVDQSATVGSSFFYSFDGSSFTDADGDVLTFAAVLEDNSVLPGWLSFQADLRSFSGTPPAGSPASLTVKVTASDGRGGQVSDSFEITIITPVTNTAPVLSAIGSKTVTFGQALSFTAHATDNDVPTQMLTYSVMGPASASIDALTGVFNWTPTVTGTYSLTVKVTDNGSPALSAQEAITVSVTPAPVSQPTVVSFSLMNADSDQELKVLTAGEVINLATLPTKNLNIRANTAPATVGSVKLVLSGKQNRTQTETGAPYALFGDTNGDYKPWVPALGSYSLTATPYTGANAGGTAGASLTLNFAVINQAQSARLNLEDYGEGQKPLVRVYPNPFVESFTMELSGNVKGLMPVALYDVTGRQVWQQLIAEPKQVIQPGSGLRPGVYLLQVGEGPNVQRRTLLKIP</sequence>
<evidence type="ECO:0000256" key="1">
    <source>
        <dbReference type="SAM" id="SignalP"/>
    </source>
</evidence>
<feature type="domain" description="LTD" evidence="3">
    <location>
        <begin position="610"/>
        <end position="742"/>
    </location>
</feature>
<dbReference type="InterPro" id="IPR035986">
    <property type="entry name" value="PKD_dom_sf"/>
</dbReference>
<proteinExistence type="predicted"/>
<keyword evidence="1" id="KW-0732">Signal</keyword>
<dbReference type="InterPro" id="IPR022409">
    <property type="entry name" value="PKD/Chitinase_dom"/>
</dbReference>
<dbReference type="Pfam" id="PF13290">
    <property type="entry name" value="CHB_HEX_C_1"/>
    <property type="match status" value="2"/>
</dbReference>
<dbReference type="Pfam" id="PF05345">
    <property type="entry name" value="He_PIG"/>
    <property type="match status" value="2"/>
</dbReference>
<dbReference type="SUPFAM" id="SSF74853">
    <property type="entry name" value="Lamin A/C globular tail domain"/>
    <property type="match status" value="3"/>
</dbReference>
<dbReference type="Pfam" id="PF00932">
    <property type="entry name" value="LTD"/>
    <property type="match status" value="2"/>
</dbReference>
<dbReference type="Pfam" id="PF08757">
    <property type="entry name" value="CotH"/>
    <property type="match status" value="1"/>
</dbReference>
<dbReference type="InterPro" id="IPR036415">
    <property type="entry name" value="Lamin_tail_dom_sf"/>
</dbReference>
<dbReference type="Pfam" id="PF22352">
    <property type="entry name" value="K319L-like_PKD"/>
    <property type="match status" value="1"/>
</dbReference>